<dbReference type="SMART" id="SM00460">
    <property type="entry name" value="TGc"/>
    <property type="match status" value="1"/>
</dbReference>
<keyword evidence="2" id="KW-1133">Transmembrane helix</keyword>
<protein>
    <submittedName>
        <fullName evidence="4">DUF3488 and transglutaminase-like domain-containing protein</fullName>
    </submittedName>
</protein>
<feature type="compositionally biased region" description="Pro residues" evidence="1">
    <location>
        <begin position="1"/>
        <end position="28"/>
    </location>
</feature>
<dbReference type="InterPro" id="IPR021878">
    <property type="entry name" value="TgpA_N"/>
</dbReference>
<dbReference type="Proteomes" id="UP001330812">
    <property type="component" value="Chromosome"/>
</dbReference>
<dbReference type="SUPFAM" id="SSF54001">
    <property type="entry name" value="Cysteine proteinases"/>
    <property type="match status" value="1"/>
</dbReference>
<evidence type="ECO:0000313" key="5">
    <source>
        <dbReference type="Proteomes" id="UP001330812"/>
    </source>
</evidence>
<evidence type="ECO:0000259" key="3">
    <source>
        <dbReference type="SMART" id="SM00460"/>
    </source>
</evidence>
<feature type="transmembrane region" description="Helical" evidence="2">
    <location>
        <begin position="60"/>
        <end position="80"/>
    </location>
</feature>
<feature type="transmembrane region" description="Helical" evidence="2">
    <location>
        <begin position="170"/>
        <end position="190"/>
    </location>
</feature>
<keyword evidence="5" id="KW-1185">Reference proteome</keyword>
<proteinExistence type="predicted"/>
<feature type="compositionally biased region" description="Polar residues" evidence="1">
    <location>
        <begin position="599"/>
        <end position="609"/>
    </location>
</feature>
<dbReference type="InterPro" id="IPR002931">
    <property type="entry name" value="Transglutaminase-like"/>
</dbReference>
<organism evidence="4 5">
    <name type="scientific">Amycolatopsis rhabdoformis</name>
    <dbReference type="NCBI Taxonomy" id="1448059"/>
    <lineage>
        <taxon>Bacteria</taxon>
        <taxon>Bacillati</taxon>
        <taxon>Actinomycetota</taxon>
        <taxon>Actinomycetes</taxon>
        <taxon>Pseudonocardiales</taxon>
        <taxon>Pseudonocardiaceae</taxon>
        <taxon>Amycolatopsis</taxon>
    </lineage>
</organism>
<dbReference type="Gene3D" id="3.10.620.30">
    <property type="match status" value="1"/>
</dbReference>
<accession>A0ABZ1IKH9</accession>
<dbReference type="InterPro" id="IPR052901">
    <property type="entry name" value="Bact_TGase-like"/>
</dbReference>
<feature type="domain" description="Transglutaminase-like" evidence="3">
    <location>
        <begin position="498"/>
        <end position="567"/>
    </location>
</feature>
<evidence type="ECO:0000256" key="2">
    <source>
        <dbReference type="SAM" id="Phobius"/>
    </source>
</evidence>
<reference evidence="4 5" key="1">
    <citation type="journal article" date="2015" name="Int. J. Syst. Evol. Microbiol.">
        <title>Amycolatopsis rhabdoformis sp. nov., an actinomycete isolated from a tropical forest soil.</title>
        <authorList>
            <person name="Souza W.R."/>
            <person name="Silva R.E."/>
            <person name="Goodfellow M."/>
            <person name="Busarakam K."/>
            <person name="Figueiro F.S."/>
            <person name="Ferreira D."/>
            <person name="Rodrigues-Filho E."/>
            <person name="Moraes L.A.B."/>
            <person name="Zucchi T.D."/>
        </authorList>
    </citation>
    <scope>NUCLEOTIDE SEQUENCE [LARGE SCALE GENOMIC DNA]</scope>
    <source>
        <strain evidence="4 5">NCIMB 14900</strain>
    </source>
</reference>
<feature type="region of interest" description="Disordered" evidence="1">
    <location>
        <begin position="1"/>
        <end position="29"/>
    </location>
</feature>
<feature type="transmembrane region" description="Helical" evidence="2">
    <location>
        <begin position="196"/>
        <end position="215"/>
    </location>
</feature>
<dbReference type="PANTHER" id="PTHR42736">
    <property type="entry name" value="PROTEIN-GLUTAMINE GAMMA-GLUTAMYLTRANSFERASE"/>
    <property type="match status" value="1"/>
</dbReference>
<feature type="region of interest" description="Disordered" evidence="1">
    <location>
        <begin position="583"/>
        <end position="624"/>
    </location>
</feature>
<dbReference type="InterPro" id="IPR038765">
    <property type="entry name" value="Papain-like_cys_pep_sf"/>
</dbReference>
<evidence type="ECO:0000313" key="4">
    <source>
        <dbReference type="EMBL" id="WSE34391.1"/>
    </source>
</evidence>
<dbReference type="Pfam" id="PF11992">
    <property type="entry name" value="TgpA_N"/>
    <property type="match status" value="1"/>
</dbReference>
<feature type="transmembrane region" description="Helical" evidence="2">
    <location>
        <begin position="146"/>
        <end position="163"/>
    </location>
</feature>
<gene>
    <name evidence="4" type="ORF">VSH64_20245</name>
</gene>
<keyword evidence="2" id="KW-0812">Transmembrane</keyword>
<dbReference type="PANTHER" id="PTHR42736:SF1">
    <property type="entry name" value="PROTEIN-GLUTAMINE GAMMA-GLUTAMYLTRANSFERASE"/>
    <property type="match status" value="1"/>
</dbReference>
<feature type="transmembrane region" description="Helical" evidence="2">
    <location>
        <begin position="631"/>
        <end position="653"/>
    </location>
</feature>
<dbReference type="RefSeq" id="WP_326837198.1">
    <property type="nucleotide sequence ID" value="NZ_CP142149.1"/>
</dbReference>
<feature type="transmembrane region" description="Helical" evidence="2">
    <location>
        <begin position="694"/>
        <end position="713"/>
    </location>
</feature>
<dbReference type="Pfam" id="PF01841">
    <property type="entry name" value="Transglut_core"/>
    <property type="match status" value="1"/>
</dbReference>
<feature type="transmembrane region" description="Helical" evidence="2">
    <location>
        <begin position="719"/>
        <end position="738"/>
    </location>
</feature>
<sequence length="858" mass="89511">MTTTAPRPPATQAPPPIPHTPTPQPAAPTPVWSSGILPPVAAGIATLCAATSITGVVSGWAWFGYLFVAVILIASTGLALRSLRAPTVLVGLGQLVVLLFLVTGAFTTQGLLKIIPGPTALGELQATLGASAEQIRTGLPPVEGTQPILCLVTIAIGLVAVLVDTLAVAAAAPAATGLVLLCVYAVPAALSDDMLPWWTFLLGAAAFACLLALDGNHRHQRWRNRDAPGSGGRARALQAPVAVVSAAIVLGLLGGGITWVGTVGKIPFGAGSGAGGDGSGGFGVAPFTQLRGLLDQGENTELFQVRGLGNDRRYLRAFTLDTYTPNQGWGLRGGGQAQTGVLANSTLPAAPGDDGTGVSRQIEIQPTRWVDNWLPVYGAPRALRGLSPQWLYDRVSGAVFTTKSESAPTYTEVASLKEPTAAELRATDPKSDEVPAFYSQIGRVDPRVIAKTNQLIAGKTDNFDKATALWQFFSAQNGFVYDTKTADATDADALADFILNGKRGYCEQYASAMAVMLRVAHIPARVAIGFTPGVAKGDYQSISSQDAHAWVEAYFGDKGWVTFDPTPLADGRGIVPTYLQQNNQNSQQPNATDDLPTAPRSNAPATQSPLDKGQNEATPTTTAASESQDGWLAILAAVLAVLGAAAVVTAYVLRRRPPAAGAAVPSAGAPPGAVPDGDVLVRAPAAPAARTSQAALWLPLAGGVLLVAALGFLAGLVAWWFAVIVVLAAVGLGGPAALRDFTRRRHLQSIVTHAPGSADAAWRELKAECADRGLPLADSDTVRVAGQKIAERHHLDDPGRDSLRTVIGAVERTWYSDGPSADPDLAPAFDELRQSLRRTAPLSLRGRLFPKSILKRRS</sequence>
<name>A0ABZ1IKH9_9PSEU</name>
<feature type="transmembrane region" description="Helical" evidence="2">
    <location>
        <begin position="87"/>
        <end position="106"/>
    </location>
</feature>
<feature type="transmembrane region" description="Helical" evidence="2">
    <location>
        <begin position="236"/>
        <end position="260"/>
    </location>
</feature>
<keyword evidence="2" id="KW-0472">Membrane</keyword>
<evidence type="ECO:0000256" key="1">
    <source>
        <dbReference type="SAM" id="MobiDB-lite"/>
    </source>
</evidence>
<dbReference type="EMBL" id="CP142149">
    <property type="protein sequence ID" value="WSE34391.1"/>
    <property type="molecule type" value="Genomic_DNA"/>
</dbReference>